<dbReference type="HOGENOM" id="CLU_2708092_0_0_1"/>
<dbReference type="Gene3D" id="2.60.40.420">
    <property type="entry name" value="Cupredoxins - blue copper proteins"/>
    <property type="match status" value="1"/>
</dbReference>
<feature type="domain" description="Phytocyanin" evidence="2">
    <location>
        <begin position="21"/>
        <end position="73"/>
    </location>
</feature>
<dbReference type="InterPro" id="IPR008972">
    <property type="entry name" value="Cupredoxin"/>
</dbReference>
<dbReference type="Gramene" id="ERN01115">
    <property type="protein sequence ID" value="ERN01115"/>
    <property type="gene ID" value="AMTR_s00002p00201760"/>
</dbReference>
<dbReference type="PROSITE" id="PS51485">
    <property type="entry name" value="PHYTOCYANIN"/>
    <property type="match status" value="1"/>
</dbReference>
<name>W1P2D2_AMBTC</name>
<evidence type="ECO:0000313" key="4">
    <source>
        <dbReference type="Proteomes" id="UP000017836"/>
    </source>
</evidence>
<protein>
    <recommendedName>
        <fullName evidence="2">Phytocyanin domain-containing protein</fullName>
    </recommendedName>
</protein>
<accession>W1P2D2</accession>
<dbReference type="GO" id="GO:0009055">
    <property type="term" value="F:electron transfer activity"/>
    <property type="evidence" value="ECO:0007669"/>
    <property type="project" value="InterPro"/>
</dbReference>
<keyword evidence="1" id="KW-0732">Signal</keyword>
<evidence type="ECO:0000256" key="1">
    <source>
        <dbReference type="SAM" id="SignalP"/>
    </source>
</evidence>
<dbReference type="AlphaFoldDB" id="W1P2D2"/>
<organism evidence="3 4">
    <name type="scientific">Amborella trichopoda</name>
    <dbReference type="NCBI Taxonomy" id="13333"/>
    <lineage>
        <taxon>Eukaryota</taxon>
        <taxon>Viridiplantae</taxon>
        <taxon>Streptophyta</taxon>
        <taxon>Embryophyta</taxon>
        <taxon>Tracheophyta</taxon>
        <taxon>Spermatophyta</taxon>
        <taxon>Magnoliopsida</taxon>
        <taxon>Amborellales</taxon>
        <taxon>Amborellaceae</taxon>
        <taxon>Amborella</taxon>
    </lineage>
</organism>
<dbReference type="EMBL" id="KI394767">
    <property type="protein sequence ID" value="ERN01115.1"/>
    <property type="molecule type" value="Genomic_DNA"/>
</dbReference>
<evidence type="ECO:0000259" key="2">
    <source>
        <dbReference type="PROSITE" id="PS51485"/>
    </source>
</evidence>
<dbReference type="SUPFAM" id="SSF49503">
    <property type="entry name" value="Cupredoxins"/>
    <property type="match status" value="1"/>
</dbReference>
<feature type="chain" id="PRO_5004807026" description="Phytocyanin domain-containing protein" evidence="1">
    <location>
        <begin position="21"/>
        <end position="73"/>
    </location>
</feature>
<reference evidence="4" key="1">
    <citation type="journal article" date="2013" name="Science">
        <title>The Amborella genome and the evolution of flowering plants.</title>
        <authorList>
            <consortium name="Amborella Genome Project"/>
        </authorList>
    </citation>
    <scope>NUCLEOTIDE SEQUENCE [LARGE SCALE GENOMIC DNA]</scope>
</reference>
<evidence type="ECO:0000313" key="3">
    <source>
        <dbReference type="EMBL" id="ERN01115.1"/>
    </source>
</evidence>
<dbReference type="InterPro" id="IPR003245">
    <property type="entry name" value="Phytocyanin_dom"/>
</dbReference>
<proteinExistence type="predicted"/>
<keyword evidence="4" id="KW-1185">Reference proteome</keyword>
<dbReference type="Proteomes" id="UP000017836">
    <property type="component" value="Unassembled WGS sequence"/>
</dbReference>
<feature type="signal peptide" evidence="1">
    <location>
        <begin position="1"/>
        <end position="20"/>
    </location>
</feature>
<gene>
    <name evidence="3" type="ORF">AMTR_s00002p00201760</name>
</gene>
<sequence length="73" mass="8274">MVGRATFLVFMAFAFVPSLATVYDVGGSGGWDLDVNYTTWASTESLFVGDELQFVDGRFFEITAFRRRFQDDE</sequence>